<dbReference type="PANTHER" id="PTHR28307:SF2">
    <property type="entry name" value="PROTEIN PAL1"/>
    <property type="match status" value="1"/>
</dbReference>
<accession>A0A0C3K8Z2</accession>
<feature type="region of interest" description="Disordered" evidence="1">
    <location>
        <begin position="47"/>
        <end position="91"/>
    </location>
</feature>
<dbReference type="Proteomes" id="UP000054248">
    <property type="component" value="Unassembled WGS sequence"/>
</dbReference>
<sequence length="263" mass="28782">MDDCLAKRLRTNIYIAGIVDARGLDFPFQKMVRQWWTRTIRSDPTLDSVLSVPRSNHPHETANRRPPWLIFQGGRPRRRSSSPALTQSGPRHSPEYLVMQAALPPPPAAPAAHRTDPRQKVSRSSTSQSGSQQPAPGRPRRSQSEDSSSQDIRAARAANARTKSHGAVPRTTDRDKDKDKPSQHADIIDQMDPSGLGGKFHHDGPFDAVAPSRNRQGKPHRAPVYAFEPGTSGPHNVPVVDKRLSPLAQATIAAMASSDGPYA</sequence>
<dbReference type="EMBL" id="KN823339">
    <property type="protein sequence ID" value="KIO17828.1"/>
    <property type="molecule type" value="Genomic_DNA"/>
</dbReference>
<gene>
    <name evidence="2" type="ORF">M407DRAFT_165294</name>
</gene>
<organism evidence="2 3">
    <name type="scientific">Tulasnella calospora MUT 4182</name>
    <dbReference type="NCBI Taxonomy" id="1051891"/>
    <lineage>
        <taxon>Eukaryota</taxon>
        <taxon>Fungi</taxon>
        <taxon>Dikarya</taxon>
        <taxon>Basidiomycota</taxon>
        <taxon>Agaricomycotina</taxon>
        <taxon>Agaricomycetes</taxon>
        <taxon>Cantharellales</taxon>
        <taxon>Tulasnellaceae</taxon>
        <taxon>Tulasnella</taxon>
    </lineage>
</organism>
<reference evidence="3" key="2">
    <citation type="submission" date="2015-01" db="EMBL/GenBank/DDBJ databases">
        <title>Evolutionary Origins and Diversification of the Mycorrhizal Mutualists.</title>
        <authorList>
            <consortium name="DOE Joint Genome Institute"/>
            <consortium name="Mycorrhizal Genomics Consortium"/>
            <person name="Kohler A."/>
            <person name="Kuo A."/>
            <person name="Nagy L.G."/>
            <person name="Floudas D."/>
            <person name="Copeland A."/>
            <person name="Barry K.W."/>
            <person name="Cichocki N."/>
            <person name="Veneault-Fourrey C."/>
            <person name="LaButti K."/>
            <person name="Lindquist E.A."/>
            <person name="Lipzen A."/>
            <person name="Lundell T."/>
            <person name="Morin E."/>
            <person name="Murat C."/>
            <person name="Riley R."/>
            <person name="Ohm R."/>
            <person name="Sun H."/>
            <person name="Tunlid A."/>
            <person name="Henrissat B."/>
            <person name="Grigoriev I.V."/>
            <person name="Hibbett D.S."/>
            <person name="Martin F."/>
        </authorList>
    </citation>
    <scope>NUCLEOTIDE SEQUENCE [LARGE SCALE GENOMIC DNA]</scope>
    <source>
        <strain evidence="3">MUT 4182</strain>
    </source>
</reference>
<dbReference type="OrthoDB" id="5352132at2759"/>
<evidence type="ECO:0000313" key="3">
    <source>
        <dbReference type="Proteomes" id="UP000054248"/>
    </source>
</evidence>
<dbReference type="InterPro" id="IPR013226">
    <property type="entry name" value="Pal1"/>
</dbReference>
<dbReference type="HOGENOM" id="CLU_1063792_0_0_1"/>
<feature type="non-terminal residue" evidence="2">
    <location>
        <position position="263"/>
    </location>
</feature>
<dbReference type="PANTHER" id="PTHR28307">
    <property type="entry name" value="PROTEIN PAL1"/>
    <property type="match status" value="1"/>
</dbReference>
<reference evidence="2 3" key="1">
    <citation type="submission" date="2014-04" db="EMBL/GenBank/DDBJ databases">
        <authorList>
            <consortium name="DOE Joint Genome Institute"/>
            <person name="Kuo A."/>
            <person name="Girlanda M."/>
            <person name="Perotto S."/>
            <person name="Kohler A."/>
            <person name="Nagy L.G."/>
            <person name="Floudas D."/>
            <person name="Copeland A."/>
            <person name="Barry K.W."/>
            <person name="Cichocki N."/>
            <person name="Veneault-Fourrey C."/>
            <person name="LaButti K."/>
            <person name="Lindquist E.A."/>
            <person name="Lipzen A."/>
            <person name="Lundell T."/>
            <person name="Morin E."/>
            <person name="Murat C."/>
            <person name="Sun H."/>
            <person name="Tunlid A."/>
            <person name="Henrissat B."/>
            <person name="Grigoriev I.V."/>
            <person name="Hibbett D.S."/>
            <person name="Martin F."/>
            <person name="Nordberg H.P."/>
            <person name="Cantor M.N."/>
            <person name="Hua S.X."/>
        </authorList>
    </citation>
    <scope>NUCLEOTIDE SEQUENCE [LARGE SCALE GENOMIC DNA]</scope>
    <source>
        <strain evidence="2 3">MUT 4182</strain>
    </source>
</reference>
<keyword evidence="3" id="KW-1185">Reference proteome</keyword>
<dbReference type="STRING" id="1051891.A0A0C3K8Z2"/>
<dbReference type="AlphaFoldDB" id="A0A0C3K8Z2"/>
<dbReference type="Pfam" id="PF08316">
    <property type="entry name" value="Pal1"/>
    <property type="match status" value="1"/>
</dbReference>
<dbReference type="GO" id="GO:0005737">
    <property type="term" value="C:cytoplasm"/>
    <property type="evidence" value="ECO:0007669"/>
    <property type="project" value="TreeGrafter"/>
</dbReference>
<feature type="region of interest" description="Disordered" evidence="1">
    <location>
        <begin position="103"/>
        <end position="236"/>
    </location>
</feature>
<feature type="compositionally biased region" description="Low complexity" evidence="1">
    <location>
        <begin position="122"/>
        <end position="133"/>
    </location>
</feature>
<protein>
    <submittedName>
        <fullName evidence="2">Uncharacterized protein</fullName>
    </submittedName>
</protein>
<proteinExistence type="predicted"/>
<evidence type="ECO:0000256" key="1">
    <source>
        <dbReference type="SAM" id="MobiDB-lite"/>
    </source>
</evidence>
<name>A0A0C3K8Z2_9AGAM</name>
<feature type="compositionally biased region" description="Basic and acidic residues" evidence="1">
    <location>
        <begin position="171"/>
        <end position="187"/>
    </location>
</feature>
<evidence type="ECO:0000313" key="2">
    <source>
        <dbReference type="EMBL" id="KIO17828.1"/>
    </source>
</evidence>